<evidence type="ECO:0000256" key="1">
    <source>
        <dbReference type="ARBA" id="ARBA00004123"/>
    </source>
</evidence>
<evidence type="ECO:0000256" key="20">
    <source>
        <dbReference type="SAM" id="MobiDB-lite"/>
    </source>
</evidence>
<dbReference type="Pfam" id="PF25378">
    <property type="entry name" value="PUA_NSUN2"/>
    <property type="match status" value="1"/>
</dbReference>
<evidence type="ECO:0000256" key="11">
    <source>
        <dbReference type="ARBA" id="ARBA00032179"/>
    </source>
</evidence>
<keyword evidence="9 19" id="KW-0694">RNA-binding</keyword>
<comment type="subcellular location">
    <subcellularLocation>
        <location evidence="1">Nucleus</location>
    </subcellularLocation>
    <subcellularLocation>
        <location evidence="2">Secreted</location>
        <location evidence="2">Extracellular exosome</location>
    </subcellularLocation>
</comment>
<feature type="active site" description="Nucleophile" evidence="19">
    <location>
        <position position="329"/>
    </location>
</feature>
<comment type="catalytic activity">
    <reaction evidence="16">
        <text>cytidine(34) in tRNA precursor + S-adenosyl-L-methionine = 5-methylcytidine(34) in tRNA precursor + S-adenosyl-L-homocysteine + H(+)</text>
        <dbReference type="Rhea" id="RHEA:42940"/>
        <dbReference type="Rhea" id="RHEA-COMP:10291"/>
        <dbReference type="Rhea" id="RHEA-COMP:10295"/>
        <dbReference type="ChEBI" id="CHEBI:15378"/>
        <dbReference type="ChEBI" id="CHEBI:57856"/>
        <dbReference type="ChEBI" id="CHEBI:59789"/>
        <dbReference type="ChEBI" id="CHEBI:74483"/>
        <dbReference type="ChEBI" id="CHEBI:82748"/>
        <dbReference type="EC" id="2.1.1.203"/>
    </reaction>
    <physiologicalReaction direction="left-to-right" evidence="16">
        <dbReference type="Rhea" id="RHEA:42941"/>
    </physiologicalReaction>
</comment>
<feature type="domain" description="SAM-dependent MTase RsmB/NOP-type" evidence="21">
    <location>
        <begin position="74"/>
        <end position="438"/>
    </location>
</feature>
<dbReference type="GO" id="GO:0005576">
    <property type="term" value="C:extracellular region"/>
    <property type="evidence" value="ECO:0007669"/>
    <property type="project" value="UniProtKB-SubCell"/>
</dbReference>
<keyword evidence="6 19" id="KW-0808">Transferase</keyword>
<dbReference type="AlphaFoldDB" id="A0A0P6J3Q6"/>
<evidence type="ECO:0000256" key="19">
    <source>
        <dbReference type="PROSITE-ProRule" id="PRU01023"/>
    </source>
</evidence>
<proteinExistence type="inferred from homology"/>
<dbReference type="RefSeq" id="XP_004845210.1">
    <property type="nucleotide sequence ID" value="XM_004845153.3"/>
</dbReference>
<dbReference type="Pfam" id="PF25376">
    <property type="entry name" value="Pre-PUA_NSUN2"/>
    <property type="match status" value="1"/>
</dbReference>
<evidence type="ECO:0000256" key="18">
    <source>
        <dbReference type="ARBA" id="ARBA00049365"/>
    </source>
</evidence>
<organism evidence="22">
    <name type="scientific">Heterocephalus glaber</name>
    <name type="common">Naked mole rat</name>
    <dbReference type="NCBI Taxonomy" id="10181"/>
    <lineage>
        <taxon>Eukaryota</taxon>
        <taxon>Metazoa</taxon>
        <taxon>Chordata</taxon>
        <taxon>Craniata</taxon>
        <taxon>Vertebrata</taxon>
        <taxon>Euteleostomi</taxon>
        <taxon>Mammalia</taxon>
        <taxon>Eutheria</taxon>
        <taxon>Euarchontoglires</taxon>
        <taxon>Glires</taxon>
        <taxon>Rodentia</taxon>
        <taxon>Hystricomorpha</taxon>
        <taxon>Bathyergidae</taxon>
        <taxon>Heterocephalus</taxon>
    </lineage>
</organism>
<dbReference type="InterPro" id="IPR023267">
    <property type="entry name" value="RCMT"/>
</dbReference>
<gene>
    <name evidence="22" type="primary">NSUN2</name>
    <name evidence="24" type="synonym">Nsun2</name>
</gene>
<evidence type="ECO:0000256" key="4">
    <source>
        <dbReference type="ARBA" id="ARBA00022555"/>
    </source>
</evidence>
<feature type="binding site" evidence="19">
    <location>
        <position position="250"/>
    </location>
    <ligand>
        <name>S-adenosyl-L-methionine</name>
        <dbReference type="ChEBI" id="CHEBI:59789"/>
    </ligand>
</feature>
<evidence type="ECO:0000256" key="6">
    <source>
        <dbReference type="ARBA" id="ARBA00022679"/>
    </source>
</evidence>
<dbReference type="SMR" id="A0A0P6J3Q6"/>
<evidence type="ECO:0000256" key="8">
    <source>
        <dbReference type="ARBA" id="ARBA00022694"/>
    </source>
</evidence>
<dbReference type="GO" id="GO:0030488">
    <property type="term" value="P:tRNA methylation"/>
    <property type="evidence" value="ECO:0007669"/>
    <property type="project" value="TreeGrafter"/>
</dbReference>
<comment type="catalytic activity">
    <reaction evidence="18">
        <text>a cytidine in mRNA + S-adenosyl-L-methionine = a 5-methylcytidine in mRNA + S-adenosyl-L-homocysteine + H(+)</text>
        <dbReference type="Rhea" id="RHEA:61464"/>
        <dbReference type="Rhea" id="RHEA-COMP:15145"/>
        <dbReference type="Rhea" id="RHEA-COMP:15826"/>
        <dbReference type="ChEBI" id="CHEBI:15378"/>
        <dbReference type="ChEBI" id="CHEBI:57856"/>
        <dbReference type="ChEBI" id="CHEBI:59789"/>
        <dbReference type="ChEBI" id="CHEBI:74483"/>
        <dbReference type="ChEBI" id="CHEBI:82748"/>
    </reaction>
    <physiologicalReaction direction="left-to-right" evidence="18">
        <dbReference type="Rhea" id="RHEA:61465"/>
    </physiologicalReaction>
</comment>
<evidence type="ECO:0000256" key="12">
    <source>
        <dbReference type="ARBA" id="ARBA00032770"/>
    </source>
</evidence>
<evidence type="ECO:0000256" key="16">
    <source>
        <dbReference type="ARBA" id="ARBA00049286"/>
    </source>
</evidence>
<dbReference type="PANTHER" id="PTHR22808">
    <property type="entry name" value="NCL1 YEAST -RELATED NOL1/NOP2/FMU SUN DOMAIN-CONTAINING"/>
    <property type="match status" value="1"/>
</dbReference>
<reference evidence="22" key="1">
    <citation type="submission" date="2015-10" db="EMBL/GenBank/DDBJ databases">
        <title>FRAMA: From RNA-seq data to annotated mRNA assemblies.</title>
        <authorList>
            <person name="Bens M."/>
            <person name="Sahm A."/>
            <person name="Jahn N."/>
            <person name="Morhart M."/>
            <person name="Holtze S."/>
            <person name="Hildebrandt T.B."/>
            <person name="Platzer M."/>
            <person name="Szafranski K."/>
        </authorList>
    </citation>
    <scope>NUCLEOTIDE SEQUENCE</scope>
    <source>
        <tissue evidence="22">Skin</tissue>
    </source>
</reference>
<evidence type="ECO:0000256" key="17">
    <source>
        <dbReference type="ARBA" id="ARBA00049323"/>
    </source>
</evidence>
<dbReference type="GO" id="GO:0000049">
    <property type="term" value="F:tRNA binding"/>
    <property type="evidence" value="ECO:0007669"/>
    <property type="project" value="UniProtKB-KW"/>
</dbReference>
<dbReference type="InterPro" id="IPR001678">
    <property type="entry name" value="MeTrfase_RsmB-F_NOP2_dom"/>
</dbReference>
<dbReference type="PRINTS" id="PR02011">
    <property type="entry name" value="RCMTNCL1"/>
</dbReference>
<dbReference type="EMBL" id="GEBF01006605">
    <property type="protein sequence ID" value="JAN97027.1"/>
    <property type="molecule type" value="Transcribed_RNA"/>
</dbReference>
<dbReference type="PRINTS" id="PR02008">
    <property type="entry name" value="RCMTFAMILY"/>
</dbReference>
<feature type="binding site" evidence="19">
    <location>
        <position position="276"/>
    </location>
    <ligand>
        <name>S-adenosyl-L-methionine</name>
        <dbReference type="ChEBI" id="CHEBI:59789"/>
    </ligand>
</feature>
<comment type="catalytic activity">
    <reaction evidence="14">
        <text>cytidine(49) in tRNA + S-adenosyl-L-methionine = 5-methylcytidine(49) in tRNA + S-adenosyl-L-homocysteine + H(+)</text>
        <dbReference type="Rhea" id="RHEA:42952"/>
        <dbReference type="Rhea" id="RHEA-COMP:10294"/>
        <dbReference type="Rhea" id="RHEA-COMP:10385"/>
        <dbReference type="ChEBI" id="CHEBI:15378"/>
        <dbReference type="ChEBI" id="CHEBI:57856"/>
        <dbReference type="ChEBI" id="CHEBI:59789"/>
        <dbReference type="ChEBI" id="CHEBI:74483"/>
        <dbReference type="ChEBI" id="CHEBI:82748"/>
    </reaction>
    <physiologicalReaction direction="left-to-right" evidence="14">
        <dbReference type="Rhea" id="RHEA:42953"/>
    </physiologicalReaction>
</comment>
<dbReference type="InterPro" id="IPR049560">
    <property type="entry name" value="MeTrfase_RsmB-F_NOP2_cat"/>
</dbReference>
<evidence type="ECO:0000256" key="13">
    <source>
        <dbReference type="ARBA" id="ARBA00032819"/>
    </source>
</evidence>
<feature type="compositionally biased region" description="Low complexity" evidence="20">
    <location>
        <begin position="10"/>
        <end position="19"/>
    </location>
</feature>
<feature type="region of interest" description="Disordered" evidence="20">
    <location>
        <begin position="1"/>
        <end position="44"/>
    </location>
</feature>
<reference evidence="24" key="2">
    <citation type="submission" date="2025-04" db="UniProtKB">
        <authorList>
            <consortium name="RefSeq"/>
        </authorList>
    </citation>
    <scope>IDENTIFICATION</scope>
</reference>
<comment type="similarity">
    <text evidence="19">Belongs to the class I-like SAM-binding methyltransferase superfamily. RsmB/NOP family.</text>
</comment>
<dbReference type="Gene3D" id="3.40.50.150">
    <property type="entry name" value="Vaccinia Virus protein VP39"/>
    <property type="match status" value="1"/>
</dbReference>
<sequence length="765" mass="85784">MGRRSRGRRLQQQQQQEQQQRQRPEGAEDGAEGGGKRGEAGWEGGYPEIVKENQLFEHYYRELKIVPEGEWDRFMGALRAPLPATLRITGYKSHAKEILHCLKNKYFKELENLEVDGQKVEVPQPLSWYPEELAWHTNLSRKILRKSPLLERFHQFLISETESGNISRQEAVSMIPPLLLNVQPHHKILDMCAAPGSKTAQLIEMLHADMNVSFPEGFVIANDVDNKRCYLLVHQAKRLSSPCIMVVNHDASSIPRLMVDVHGRKEVLFYDRILCDVPCSGDGTMRKNIDVWKKWSTLNSLQLHGLQLRIATRGAEQLAEGGRMVYSTCSLNPVEDEAVIASLLEKSEGALELADASAELPGLKRMPGLTQWKVMTREGQWFADWDEVPCSRHTQIRPTMFPPKDPEKLQAMHLERCLRILPHHQNTGGFFVAVLVKKSSMPWNKRQPKVQGMCAVSRQSTEPGLAAPEEGVPSEPPELHSGAAAGPGDTTAAPTAEDPESGESKKDGVCGPPPSKKMKLLGFKEDPFVFIPEDDPLFPPIEKFYALDPSFPRMNLLTRTTEGKKRQLYMVSKELRSVLLNNSERMKVINTGIKVWCRNNSGEEFDCAFRLAQEGIYTLYPFINSRIITVSMEDVKILLTQENPFFRKLSSETYSQAKDMAKGSVVLKYEPDPTNPEALQCPIVLCGWRGKASIRTFVPKNERLHYLRMMGLEVLGQKKKEGPPPPGRSVASSGPPEEEQQPRAEEAGPEGAAAGCAPAPAEPPR</sequence>
<feature type="binding site" evidence="19">
    <location>
        <position position="223"/>
    </location>
    <ligand>
        <name>S-adenosyl-L-methionine</name>
        <dbReference type="ChEBI" id="CHEBI:59789"/>
    </ligand>
</feature>
<evidence type="ECO:0000256" key="7">
    <source>
        <dbReference type="ARBA" id="ARBA00022691"/>
    </source>
</evidence>
<feature type="region of interest" description="Disordered" evidence="20">
    <location>
        <begin position="716"/>
        <end position="765"/>
    </location>
</feature>
<dbReference type="CTD" id="54888"/>
<keyword evidence="5 19" id="KW-0489">Methyltransferase</keyword>
<comment type="catalytic activity">
    <reaction evidence="15">
        <text>cytidine(50) in tRNA + S-adenosyl-L-methionine = 5-methylcytidine(50) in tRNA + S-adenosyl-L-homocysteine + H(+)</text>
        <dbReference type="Rhea" id="RHEA:61488"/>
        <dbReference type="Rhea" id="RHEA-COMP:15838"/>
        <dbReference type="Rhea" id="RHEA-COMP:15839"/>
        <dbReference type="ChEBI" id="CHEBI:15378"/>
        <dbReference type="ChEBI" id="CHEBI:57856"/>
        <dbReference type="ChEBI" id="CHEBI:59789"/>
        <dbReference type="ChEBI" id="CHEBI:74483"/>
        <dbReference type="ChEBI" id="CHEBI:82748"/>
    </reaction>
    <physiologicalReaction direction="left-to-right" evidence="15">
        <dbReference type="Rhea" id="RHEA:61489"/>
    </physiologicalReaction>
</comment>
<keyword evidence="23" id="KW-1185">Reference proteome</keyword>
<keyword evidence="4" id="KW-0820">tRNA-binding</keyword>
<dbReference type="GO" id="GO:0016428">
    <property type="term" value="F:tRNA (cytidine-5-)-methyltransferase activity"/>
    <property type="evidence" value="ECO:0007669"/>
    <property type="project" value="InterPro"/>
</dbReference>
<evidence type="ECO:0000256" key="3">
    <source>
        <dbReference type="ARBA" id="ARBA00012629"/>
    </source>
</evidence>
<evidence type="ECO:0000313" key="22">
    <source>
        <dbReference type="EMBL" id="JAN97027.1"/>
    </source>
</evidence>
<dbReference type="InterPro" id="IPR029063">
    <property type="entry name" value="SAM-dependent_MTases_sf"/>
</dbReference>
<feature type="binding site" evidence="19">
    <location>
        <begin position="192"/>
        <end position="198"/>
    </location>
    <ligand>
        <name>S-adenosyl-L-methionine</name>
        <dbReference type="ChEBI" id="CHEBI:59789"/>
    </ligand>
</feature>
<dbReference type="Bgee" id="ENSHGLG00000013825">
    <property type="expression patterns" value="Expressed in zone of skin and 10 other cell types or tissues"/>
</dbReference>
<feature type="compositionally biased region" description="Low complexity" evidence="20">
    <location>
        <begin position="749"/>
        <end position="759"/>
    </location>
</feature>
<dbReference type="InterPro" id="IPR057286">
    <property type="entry name" value="PUA_NSUN2"/>
</dbReference>
<evidence type="ECO:0000256" key="10">
    <source>
        <dbReference type="ARBA" id="ARBA00023242"/>
    </source>
</evidence>
<dbReference type="OrthoDB" id="6093671at2759"/>
<keyword evidence="8" id="KW-0819">tRNA processing</keyword>
<dbReference type="EC" id="2.1.1.203" evidence="3"/>
<dbReference type="SUPFAM" id="SSF53335">
    <property type="entry name" value="S-adenosyl-L-methionine-dependent methyltransferases"/>
    <property type="match status" value="1"/>
</dbReference>
<feature type="region of interest" description="Disordered" evidence="20">
    <location>
        <begin position="446"/>
        <end position="514"/>
    </location>
</feature>
<feature type="compositionally biased region" description="Low complexity" evidence="20">
    <location>
        <begin position="482"/>
        <end position="496"/>
    </location>
</feature>
<evidence type="ECO:0000256" key="14">
    <source>
        <dbReference type="ARBA" id="ARBA00048755"/>
    </source>
</evidence>
<comment type="catalytic activity">
    <reaction evidence="17">
        <text>cytidine(48) in tRNA + S-adenosyl-L-methionine = 5-methylcytidine(48) in tRNA + S-adenosyl-L-homocysteine + H(+)</text>
        <dbReference type="Rhea" id="RHEA:42948"/>
        <dbReference type="Rhea" id="RHEA-COMP:10293"/>
        <dbReference type="Rhea" id="RHEA-COMP:10297"/>
        <dbReference type="ChEBI" id="CHEBI:15378"/>
        <dbReference type="ChEBI" id="CHEBI:57856"/>
        <dbReference type="ChEBI" id="CHEBI:59789"/>
        <dbReference type="ChEBI" id="CHEBI:74483"/>
        <dbReference type="ChEBI" id="CHEBI:82748"/>
    </reaction>
    <physiologicalReaction direction="left-to-right" evidence="17">
        <dbReference type="Rhea" id="RHEA:42949"/>
    </physiologicalReaction>
</comment>
<evidence type="ECO:0000256" key="9">
    <source>
        <dbReference type="ARBA" id="ARBA00022884"/>
    </source>
</evidence>
<evidence type="ECO:0000256" key="2">
    <source>
        <dbReference type="ARBA" id="ARBA00004550"/>
    </source>
</evidence>
<protein>
    <recommendedName>
        <fullName evidence="3">tRNA (cytosine(34)-C(5))-methyltransferase</fullName>
        <ecNumber evidence="3">2.1.1.203</ecNumber>
    </recommendedName>
    <alternativeName>
        <fullName evidence="12">NOL1/NOP2/Sun domain family member 2</fullName>
    </alternativeName>
    <alternativeName>
        <fullName evidence="13">mRNA cytosine C(5)-methyltransferase</fullName>
    </alternativeName>
    <alternativeName>
        <fullName evidence="11">tRNA cytosine C(5)-methyltransferase</fullName>
    </alternativeName>
</protein>
<dbReference type="GO" id="GO:0005634">
    <property type="term" value="C:nucleus"/>
    <property type="evidence" value="ECO:0007669"/>
    <property type="project" value="UniProtKB-SubCell"/>
</dbReference>
<dbReference type="PROSITE" id="PS51686">
    <property type="entry name" value="SAM_MT_RSMB_NOP"/>
    <property type="match status" value="1"/>
</dbReference>
<dbReference type="InterPro" id="IPR023270">
    <property type="entry name" value="RCMT_NCL1"/>
</dbReference>
<dbReference type="KEGG" id="hgl:101714363"/>
<accession>A0A0P6J3Q6</accession>
<evidence type="ECO:0000256" key="15">
    <source>
        <dbReference type="ARBA" id="ARBA00048936"/>
    </source>
</evidence>
<dbReference type="Pfam" id="PF01189">
    <property type="entry name" value="Methyltr_RsmB-F"/>
    <property type="match status" value="1"/>
</dbReference>
<evidence type="ECO:0000256" key="5">
    <source>
        <dbReference type="ARBA" id="ARBA00022603"/>
    </source>
</evidence>
<dbReference type="GO" id="GO:0005737">
    <property type="term" value="C:cytoplasm"/>
    <property type="evidence" value="ECO:0007669"/>
    <property type="project" value="TreeGrafter"/>
</dbReference>
<dbReference type="PANTHER" id="PTHR22808:SF20">
    <property type="entry name" value="RNA CYTOSINE C(5)-METHYLTRANSFERASE NSUN2"/>
    <property type="match status" value="1"/>
</dbReference>
<keyword evidence="10" id="KW-0539">Nucleus</keyword>
<dbReference type="GeneID" id="101714363"/>
<dbReference type="InterPro" id="IPR057285">
    <property type="entry name" value="Pre-PUA_NSUN2"/>
</dbReference>
<evidence type="ECO:0000259" key="21">
    <source>
        <dbReference type="PROSITE" id="PS51686"/>
    </source>
</evidence>
<dbReference type="Proteomes" id="UP000694906">
    <property type="component" value="Unplaced"/>
</dbReference>
<name>A0A0P6J3Q6_HETGA</name>
<evidence type="ECO:0000313" key="24">
    <source>
        <dbReference type="RefSeq" id="XP_004845210.1"/>
    </source>
</evidence>
<evidence type="ECO:0000313" key="23">
    <source>
        <dbReference type="Proteomes" id="UP000694906"/>
    </source>
</evidence>
<keyword evidence="7 19" id="KW-0949">S-adenosyl-L-methionine</keyword>